<dbReference type="STRING" id="329885.A0A4U0TPA9"/>
<evidence type="ECO:0000313" key="2">
    <source>
        <dbReference type="EMBL" id="TKA23893.1"/>
    </source>
</evidence>
<proteinExistence type="predicted"/>
<dbReference type="Gene3D" id="2.120.10.10">
    <property type="match status" value="1"/>
</dbReference>
<accession>A0A4U0TPA9</accession>
<sequence>MAATMLRLCLLQLAASALTISAHRSSVRSSESSTNLPLLVPTNSGVQVPLSQHPGHYFRANYLQDGCLIGVYTGVVGTFTNGGATNLRIVKSSDNGNSWTGDVLAYGNSTHDNDIYSPYILQTLSGRTLLATTNHYRPNFLNETLYRISLFSSAPYAGFSVHSVTSPDDGTTWGNRRLVFKPSTAKHRAGAPHLIKVGDTIVVSFMNSEHVPIHDDDCAVGYGATAVTILTSGDGGKSWGNQYDVFSSKANQAGIVALNETDQDSFLVMTSLRSQEALDVGRLYSQKVVLTEAA</sequence>
<evidence type="ECO:0008006" key="4">
    <source>
        <dbReference type="Google" id="ProtNLM"/>
    </source>
</evidence>
<gene>
    <name evidence="2" type="ORF">B0A54_17940</name>
</gene>
<feature type="signal peptide" evidence="1">
    <location>
        <begin position="1"/>
        <end position="17"/>
    </location>
</feature>
<dbReference type="OrthoDB" id="2739686at2759"/>
<reference evidence="2 3" key="1">
    <citation type="submission" date="2017-03" db="EMBL/GenBank/DDBJ databases">
        <title>Genomes of endolithic fungi from Antarctica.</title>
        <authorList>
            <person name="Coleine C."/>
            <person name="Masonjones S."/>
            <person name="Stajich J.E."/>
        </authorList>
    </citation>
    <scope>NUCLEOTIDE SEQUENCE [LARGE SCALE GENOMIC DNA]</scope>
    <source>
        <strain evidence="2 3">CCFEE 5311</strain>
    </source>
</reference>
<dbReference type="EMBL" id="NAJP01000200">
    <property type="protein sequence ID" value="TKA23893.1"/>
    <property type="molecule type" value="Genomic_DNA"/>
</dbReference>
<feature type="chain" id="PRO_5020840026" description="Sialidase domain-containing protein" evidence="1">
    <location>
        <begin position="18"/>
        <end position="294"/>
    </location>
</feature>
<dbReference type="Proteomes" id="UP000310066">
    <property type="component" value="Unassembled WGS sequence"/>
</dbReference>
<organism evidence="2 3">
    <name type="scientific">Friedmanniomyces endolithicus</name>
    <dbReference type="NCBI Taxonomy" id="329885"/>
    <lineage>
        <taxon>Eukaryota</taxon>
        <taxon>Fungi</taxon>
        <taxon>Dikarya</taxon>
        <taxon>Ascomycota</taxon>
        <taxon>Pezizomycotina</taxon>
        <taxon>Dothideomycetes</taxon>
        <taxon>Dothideomycetidae</taxon>
        <taxon>Mycosphaerellales</taxon>
        <taxon>Teratosphaeriaceae</taxon>
        <taxon>Friedmanniomyces</taxon>
    </lineage>
</organism>
<dbReference type="InterPro" id="IPR036278">
    <property type="entry name" value="Sialidase_sf"/>
</dbReference>
<protein>
    <recommendedName>
        <fullName evidence="4">Sialidase domain-containing protein</fullName>
    </recommendedName>
</protein>
<dbReference type="SUPFAM" id="SSF50939">
    <property type="entry name" value="Sialidases"/>
    <property type="match status" value="1"/>
</dbReference>
<evidence type="ECO:0000313" key="3">
    <source>
        <dbReference type="Proteomes" id="UP000310066"/>
    </source>
</evidence>
<keyword evidence="1" id="KW-0732">Signal</keyword>
<dbReference type="CDD" id="cd15482">
    <property type="entry name" value="Sialidase_non-viral"/>
    <property type="match status" value="1"/>
</dbReference>
<evidence type="ECO:0000256" key="1">
    <source>
        <dbReference type="SAM" id="SignalP"/>
    </source>
</evidence>
<dbReference type="AlphaFoldDB" id="A0A4U0TPA9"/>
<comment type="caution">
    <text evidence="2">The sequence shown here is derived from an EMBL/GenBank/DDBJ whole genome shotgun (WGS) entry which is preliminary data.</text>
</comment>
<name>A0A4U0TPA9_9PEZI</name>